<dbReference type="SMART" id="SM00911">
    <property type="entry name" value="HWE_HK"/>
    <property type="match status" value="1"/>
</dbReference>
<dbReference type="InterPro" id="IPR035965">
    <property type="entry name" value="PAS-like_dom_sf"/>
</dbReference>
<dbReference type="Pfam" id="PF00989">
    <property type="entry name" value="PAS"/>
    <property type="match status" value="1"/>
</dbReference>
<dbReference type="InterPro" id="IPR036890">
    <property type="entry name" value="HATPase_C_sf"/>
</dbReference>
<feature type="modified residue" description="4-aspartylphosphate" evidence="16">
    <location>
        <position position="687"/>
    </location>
</feature>
<dbReference type="InterPro" id="IPR011006">
    <property type="entry name" value="CheY-like_superfamily"/>
</dbReference>
<evidence type="ECO:0000259" key="17">
    <source>
        <dbReference type="PROSITE" id="PS50110"/>
    </source>
</evidence>
<dbReference type="PROSITE" id="PS50110">
    <property type="entry name" value="RESPONSE_REGULATORY"/>
    <property type="match status" value="1"/>
</dbReference>
<dbReference type="CDD" id="cd00130">
    <property type="entry name" value="PAS"/>
    <property type="match status" value="1"/>
</dbReference>
<evidence type="ECO:0000259" key="19">
    <source>
        <dbReference type="PROSITE" id="PS50113"/>
    </source>
</evidence>
<evidence type="ECO:0000256" key="10">
    <source>
        <dbReference type="ARBA" id="ARBA00022741"/>
    </source>
</evidence>
<feature type="domain" description="PAS" evidence="18">
    <location>
        <begin position="293"/>
        <end position="363"/>
    </location>
</feature>
<dbReference type="Gene3D" id="3.30.450.20">
    <property type="entry name" value="PAS domain"/>
    <property type="match status" value="2"/>
</dbReference>
<dbReference type="InterPro" id="IPR000014">
    <property type="entry name" value="PAS"/>
</dbReference>
<dbReference type="PANTHER" id="PTHR41523">
    <property type="entry name" value="TWO-COMPONENT SYSTEM SENSOR PROTEIN"/>
    <property type="match status" value="1"/>
</dbReference>
<comment type="caution">
    <text evidence="20">The sequence shown here is derived from an EMBL/GenBank/DDBJ whole genome shotgun (WGS) entry which is preliminary data.</text>
</comment>
<dbReference type="SMART" id="SM00065">
    <property type="entry name" value="GAF"/>
    <property type="match status" value="1"/>
</dbReference>
<sequence length="751" mass="82107">MGQMSLTPQGKESHFGLVYQMLAGCSKVVGEAFFPMMVEALAHSLSARWVFMCVLTPGDPDRAATLAAWDNGPIDNFEYDLRHSPCADIVTQGACCFPDNITSLFPRDDLLKEMGATSYVGTPLRSSSGQILGLLAALDEKPILHGDRAAEILELFSGRAAAELERLMTSSINERLGRIVEDSVSEVFIFNGDTCRFELVNRGARENLGYSMDELRLLTPWDIKPDFTRDEFLAFVAPLRRGEVPNLLFETAHRRKDGSLYDVAVQLQYFAGVENLFYASITDITDRRRAEQARAHLAAIVASSNEAIISTALDGTVRSWNKGAEKIYGYAADEMMGRSVTCLIPADRKDEEDRILARISKGEMVSNYETVRVCRDGRHVDVSVNVSPIYNTSGEIVGASKIAHDVGERKRAEARERLLMGEVNHRAKNMLALVQVIARQTVASDPTTFLERFDERIQALAASHDVLLQSGWQDVPIHELVRSQLAYFGADFGQRIRLSGPDLRLRAAAAQAFGMALHELATNAAKYGALSNDDGAVDISWQIVDDDTADPVFELAWTECGGPPVAAPDRRGFGSTVIERILKLSIDGEVDLDYAPTGLVCRARCPARKVLEKHESGTGLQKGKAANDAAPGLRGRRVLVVEDEVLIAVEVAEFLKDAGFEILGPVGSVKQAIELLDTEACDVGVLDINLGGETSEPIAEWLGRNGTPFLTLSSYGVNDRSPVFANSPHLDKPLRPAMLVKELEAMLAPAE</sequence>
<dbReference type="PANTHER" id="PTHR41523:SF8">
    <property type="entry name" value="ETHYLENE RESPONSE SENSOR PROTEIN"/>
    <property type="match status" value="1"/>
</dbReference>
<dbReference type="InterPro" id="IPR013767">
    <property type="entry name" value="PAS_fold"/>
</dbReference>
<evidence type="ECO:0000256" key="15">
    <source>
        <dbReference type="ARBA" id="ARBA00023170"/>
    </source>
</evidence>
<keyword evidence="6" id="KW-0285">Flavoprotein</keyword>
<dbReference type="PROSITE" id="PS50113">
    <property type="entry name" value="PAC"/>
    <property type="match status" value="1"/>
</dbReference>
<evidence type="ECO:0000256" key="6">
    <source>
        <dbReference type="ARBA" id="ARBA00022630"/>
    </source>
</evidence>
<dbReference type="Proteomes" id="UP001166571">
    <property type="component" value="Unassembled WGS sequence"/>
</dbReference>
<dbReference type="NCBIfam" id="TIGR00229">
    <property type="entry name" value="sensory_box"/>
    <property type="match status" value="2"/>
</dbReference>
<dbReference type="PROSITE" id="PS50112">
    <property type="entry name" value="PAS"/>
    <property type="match status" value="1"/>
</dbReference>
<dbReference type="EMBL" id="JAILXK010000002">
    <property type="protein sequence ID" value="MBY4637426.1"/>
    <property type="molecule type" value="Genomic_DNA"/>
</dbReference>
<dbReference type="InterPro" id="IPR011102">
    <property type="entry name" value="Sig_transdc_His_kinase_HWE"/>
</dbReference>
<gene>
    <name evidence="20" type="ORF">K5P26_09770</name>
</gene>
<evidence type="ECO:0000256" key="7">
    <source>
        <dbReference type="ARBA" id="ARBA00022643"/>
    </source>
</evidence>
<dbReference type="InterPro" id="IPR000700">
    <property type="entry name" value="PAS-assoc_C"/>
</dbReference>
<evidence type="ECO:0000256" key="4">
    <source>
        <dbReference type="ARBA" id="ARBA00022553"/>
    </source>
</evidence>
<dbReference type="EC" id="2.7.13.3" evidence="2"/>
<evidence type="ECO:0000313" key="21">
    <source>
        <dbReference type="Proteomes" id="UP001166571"/>
    </source>
</evidence>
<dbReference type="SMART" id="SM00086">
    <property type="entry name" value="PAC"/>
    <property type="match status" value="2"/>
</dbReference>
<evidence type="ECO:0000256" key="13">
    <source>
        <dbReference type="ARBA" id="ARBA00022991"/>
    </source>
</evidence>
<dbReference type="Pfam" id="PF13426">
    <property type="entry name" value="PAS_9"/>
    <property type="match status" value="1"/>
</dbReference>
<comment type="catalytic activity">
    <reaction evidence="1">
        <text>ATP + protein L-histidine = ADP + protein N-phospho-L-histidine.</text>
        <dbReference type="EC" id="2.7.13.3"/>
    </reaction>
</comment>
<keyword evidence="21" id="KW-1185">Reference proteome</keyword>
<evidence type="ECO:0000256" key="14">
    <source>
        <dbReference type="ARBA" id="ARBA00023026"/>
    </source>
</evidence>
<keyword evidence="8" id="KW-0808">Transferase</keyword>
<proteinExistence type="predicted"/>
<evidence type="ECO:0000256" key="8">
    <source>
        <dbReference type="ARBA" id="ARBA00022679"/>
    </source>
</evidence>
<evidence type="ECO:0000256" key="11">
    <source>
        <dbReference type="ARBA" id="ARBA00022777"/>
    </source>
</evidence>
<evidence type="ECO:0000256" key="3">
    <source>
        <dbReference type="ARBA" id="ARBA00022543"/>
    </source>
</evidence>
<evidence type="ECO:0000256" key="9">
    <source>
        <dbReference type="ARBA" id="ARBA00022737"/>
    </source>
</evidence>
<dbReference type="SUPFAM" id="SSF55785">
    <property type="entry name" value="PYP-like sensor domain (PAS domain)"/>
    <property type="match status" value="2"/>
</dbReference>
<keyword evidence="9" id="KW-0677">Repeat</keyword>
<dbReference type="Pfam" id="PF01590">
    <property type="entry name" value="GAF"/>
    <property type="match status" value="1"/>
</dbReference>
<dbReference type="Pfam" id="PF07536">
    <property type="entry name" value="HWE_HK"/>
    <property type="match status" value="1"/>
</dbReference>
<evidence type="ECO:0000256" key="12">
    <source>
        <dbReference type="ARBA" id="ARBA00022840"/>
    </source>
</evidence>
<keyword evidence="13" id="KW-0157">Chromophore</keyword>
<dbReference type="SUPFAM" id="SSF52172">
    <property type="entry name" value="CheY-like"/>
    <property type="match status" value="1"/>
</dbReference>
<feature type="domain" description="PAC" evidence="19">
    <location>
        <begin position="366"/>
        <end position="418"/>
    </location>
</feature>
<organism evidence="20 21">
    <name type="scientific">Sphingopyxis jiangsuensis</name>
    <dbReference type="NCBI Taxonomy" id="2871171"/>
    <lineage>
        <taxon>Bacteria</taxon>
        <taxon>Pseudomonadati</taxon>
        <taxon>Pseudomonadota</taxon>
        <taxon>Alphaproteobacteria</taxon>
        <taxon>Sphingomonadales</taxon>
        <taxon>Sphingomonadaceae</taxon>
        <taxon>Sphingopyxis</taxon>
    </lineage>
</organism>
<keyword evidence="14" id="KW-0843">Virulence</keyword>
<dbReference type="Gene3D" id="3.30.565.10">
    <property type="entry name" value="Histidine kinase-like ATPase, C-terminal domain"/>
    <property type="match status" value="1"/>
</dbReference>
<reference evidence="20" key="1">
    <citation type="submission" date="2021-08" db="EMBL/GenBank/DDBJ databases">
        <title>Sphingopyxis panaciterrulae sp. nov., isolated from the surface water of the Yellow Sea.</title>
        <authorList>
            <person name="Gao Z."/>
            <person name="Zhang D."/>
            <person name="Zhang A."/>
        </authorList>
    </citation>
    <scope>NUCLEOTIDE SEQUENCE</scope>
    <source>
        <strain evidence="20">XHP0097</strain>
    </source>
</reference>
<evidence type="ECO:0000256" key="5">
    <source>
        <dbReference type="ARBA" id="ARBA00022606"/>
    </source>
</evidence>
<keyword evidence="12" id="KW-0067">ATP-binding</keyword>
<keyword evidence="11" id="KW-0418">Kinase</keyword>
<evidence type="ECO:0000313" key="20">
    <source>
        <dbReference type="EMBL" id="MBY4637426.1"/>
    </source>
</evidence>
<keyword evidence="4 16" id="KW-0597">Phosphoprotein</keyword>
<accession>A0ABS7MH73</accession>
<keyword evidence="10" id="KW-0547">Nucleotide-binding</keyword>
<dbReference type="InterPro" id="IPR001789">
    <property type="entry name" value="Sig_transdc_resp-reg_receiver"/>
</dbReference>
<dbReference type="Gene3D" id="3.30.450.40">
    <property type="match status" value="1"/>
</dbReference>
<keyword evidence="7" id="KW-0288">FMN</keyword>
<evidence type="ECO:0000256" key="2">
    <source>
        <dbReference type="ARBA" id="ARBA00012438"/>
    </source>
</evidence>
<evidence type="ECO:0000259" key="18">
    <source>
        <dbReference type="PROSITE" id="PS50112"/>
    </source>
</evidence>
<dbReference type="InterPro" id="IPR003018">
    <property type="entry name" value="GAF"/>
</dbReference>
<dbReference type="Gene3D" id="3.40.50.2300">
    <property type="match status" value="1"/>
</dbReference>
<name>A0ABS7MH73_9SPHN</name>
<feature type="domain" description="Response regulatory" evidence="17">
    <location>
        <begin position="637"/>
        <end position="747"/>
    </location>
</feature>
<dbReference type="SUPFAM" id="SSF55781">
    <property type="entry name" value="GAF domain-like"/>
    <property type="match status" value="1"/>
</dbReference>
<dbReference type="InterPro" id="IPR029016">
    <property type="entry name" value="GAF-like_dom_sf"/>
</dbReference>
<dbReference type="RefSeq" id="WP_222136686.1">
    <property type="nucleotide sequence ID" value="NZ_JAILXK010000002.1"/>
</dbReference>
<evidence type="ECO:0000256" key="1">
    <source>
        <dbReference type="ARBA" id="ARBA00000085"/>
    </source>
</evidence>
<dbReference type="SMART" id="SM00091">
    <property type="entry name" value="PAS"/>
    <property type="match status" value="2"/>
</dbReference>
<keyword evidence="3" id="KW-0600">Photoreceptor protein</keyword>
<dbReference type="SMART" id="SM00448">
    <property type="entry name" value="REC"/>
    <property type="match status" value="1"/>
</dbReference>
<keyword evidence="15" id="KW-0675">Receptor</keyword>
<evidence type="ECO:0000256" key="16">
    <source>
        <dbReference type="PROSITE-ProRule" id="PRU00169"/>
    </source>
</evidence>
<dbReference type="InterPro" id="IPR001610">
    <property type="entry name" value="PAC"/>
</dbReference>
<protein>
    <recommendedName>
        <fullName evidence="2">histidine kinase</fullName>
        <ecNumber evidence="2">2.7.13.3</ecNumber>
    </recommendedName>
</protein>
<keyword evidence="5" id="KW-0716">Sensory transduction</keyword>